<gene>
    <name evidence="12" type="ORF">F3Y22_tig00110578pilonHSYRG00102</name>
</gene>
<reference evidence="12" key="1">
    <citation type="submission" date="2019-09" db="EMBL/GenBank/DDBJ databases">
        <title>Draft genome information of white flower Hibiscus syriacus.</title>
        <authorList>
            <person name="Kim Y.-M."/>
        </authorList>
    </citation>
    <scope>NUCLEOTIDE SEQUENCE [LARGE SCALE GENOMIC DNA]</scope>
    <source>
        <strain evidence="12">YM2019G1</strain>
    </source>
</reference>
<dbReference type="GO" id="GO:0005506">
    <property type="term" value="F:iron ion binding"/>
    <property type="evidence" value="ECO:0007669"/>
    <property type="project" value="InterPro"/>
</dbReference>
<dbReference type="GO" id="GO:0050113">
    <property type="term" value="F:inositol oxygenase activity"/>
    <property type="evidence" value="ECO:0007669"/>
    <property type="project" value="UniProtKB-UniRule"/>
</dbReference>
<evidence type="ECO:0000256" key="9">
    <source>
        <dbReference type="ARBA" id="ARBA00023004"/>
    </source>
</evidence>
<comment type="catalytic activity">
    <reaction evidence="11">
        <text>myo-inositol + O2 = D-glucuronate + H2O + H(+)</text>
        <dbReference type="Rhea" id="RHEA:23696"/>
        <dbReference type="ChEBI" id="CHEBI:15377"/>
        <dbReference type="ChEBI" id="CHEBI:15378"/>
        <dbReference type="ChEBI" id="CHEBI:15379"/>
        <dbReference type="ChEBI" id="CHEBI:17268"/>
        <dbReference type="ChEBI" id="CHEBI:58720"/>
        <dbReference type="EC" id="1.13.99.1"/>
    </reaction>
</comment>
<evidence type="ECO:0000256" key="3">
    <source>
        <dbReference type="ARBA" id="ARBA00005286"/>
    </source>
</evidence>
<feature type="binding site" evidence="10">
    <location>
        <position position="64"/>
    </location>
    <ligand>
        <name>Fe cation</name>
        <dbReference type="ChEBI" id="CHEBI:24875"/>
        <label>1</label>
    </ligand>
</feature>
<evidence type="ECO:0000256" key="1">
    <source>
        <dbReference type="ARBA" id="ARBA00004496"/>
    </source>
</evidence>
<proteinExistence type="inferred from homology"/>
<organism evidence="12 13">
    <name type="scientific">Hibiscus syriacus</name>
    <name type="common">Rose of Sharon</name>
    <dbReference type="NCBI Taxonomy" id="106335"/>
    <lineage>
        <taxon>Eukaryota</taxon>
        <taxon>Viridiplantae</taxon>
        <taxon>Streptophyta</taxon>
        <taxon>Embryophyta</taxon>
        <taxon>Tracheophyta</taxon>
        <taxon>Spermatophyta</taxon>
        <taxon>Magnoliopsida</taxon>
        <taxon>eudicotyledons</taxon>
        <taxon>Gunneridae</taxon>
        <taxon>Pentapetalae</taxon>
        <taxon>rosids</taxon>
        <taxon>malvids</taxon>
        <taxon>Malvales</taxon>
        <taxon>Malvaceae</taxon>
        <taxon>Malvoideae</taxon>
        <taxon>Hibiscus</taxon>
    </lineage>
</organism>
<keyword evidence="8 11" id="KW-0560">Oxidoreductase</keyword>
<comment type="caution">
    <text evidence="12">The sequence shown here is derived from an EMBL/GenBank/DDBJ whole genome shotgun (WGS) entry which is preliminary data.</text>
</comment>
<evidence type="ECO:0000256" key="10">
    <source>
        <dbReference type="PIRSR" id="PIRSR607828-2"/>
    </source>
</evidence>
<evidence type="ECO:0000256" key="2">
    <source>
        <dbReference type="ARBA" id="ARBA00005167"/>
    </source>
</evidence>
<name>A0A6A3A8Z8_HIBSY</name>
<dbReference type="AlphaFoldDB" id="A0A6A3A8Z8"/>
<keyword evidence="7 10" id="KW-0479">Metal-binding</keyword>
<dbReference type="GO" id="GO:0005737">
    <property type="term" value="C:cytoplasm"/>
    <property type="evidence" value="ECO:0007669"/>
    <property type="project" value="UniProtKB-SubCell"/>
</dbReference>
<sequence>MILTGFVISIQVAKENNTTLPPAALFIIRYHSFYALHKSGAYKRVMNEEDAENLKWLHIFNKYDLYSQSKVQVDVEKLQAYYMDCRVQPANVKHPCKMFAGWVSELSIL</sequence>
<comment type="similarity">
    <text evidence="3 11">Belongs to the myo-inositol oxygenase family.</text>
</comment>
<dbReference type="PANTHER" id="PTHR12588">
    <property type="entry name" value="MYOINOSITOL OXYGENASE"/>
    <property type="match status" value="1"/>
</dbReference>
<dbReference type="EC" id="1.13.99.1" evidence="4 11"/>
<feature type="binding site" evidence="10">
    <location>
        <position position="31"/>
    </location>
    <ligand>
        <name>Fe cation</name>
        <dbReference type="ChEBI" id="CHEBI:24875"/>
        <label>1</label>
    </ligand>
</feature>
<dbReference type="SUPFAM" id="SSF109604">
    <property type="entry name" value="HD-domain/PDEase-like"/>
    <property type="match status" value="1"/>
</dbReference>
<comment type="cofactor">
    <cofactor evidence="10 11">
        <name>Fe cation</name>
        <dbReference type="ChEBI" id="CHEBI:24875"/>
    </cofactor>
    <text evidence="10 11">Binds 2 iron ions per subunit.</text>
</comment>
<keyword evidence="5 11" id="KW-0963">Cytoplasm</keyword>
<evidence type="ECO:0000256" key="5">
    <source>
        <dbReference type="ARBA" id="ARBA00022490"/>
    </source>
</evidence>
<dbReference type="PANTHER" id="PTHR12588:SF12">
    <property type="entry name" value="INOSITOL OXYGENASE 1"/>
    <property type="match status" value="1"/>
</dbReference>
<evidence type="ECO:0000313" key="12">
    <source>
        <dbReference type="EMBL" id="KAE8699449.1"/>
    </source>
</evidence>
<dbReference type="Proteomes" id="UP000436088">
    <property type="component" value="Unassembled WGS sequence"/>
</dbReference>
<comment type="subcellular location">
    <subcellularLocation>
        <location evidence="1 11">Cytoplasm</location>
    </subcellularLocation>
</comment>
<evidence type="ECO:0000313" key="13">
    <source>
        <dbReference type="Proteomes" id="UP000436088"/>
    </source>
</evidence>
<dbReference type="GO" id="GO:0019853">
    <property type="term" value="P:L-ascorbic acid biosynthetic process"/>
    <property type="evidence" value="ECO:0007669"/>
    <property type="project" value="UniProtKB-KW"/>
</dbReference>
<accession>A0A6A3A8Z8</accession>
<keyword evidence="13" id="KW-1185">Reference proteome</keyword>
<keyword evidence="9 10" id="KW-0408">Iron</keyword>
<comment type="pathway">
    <text evidence="2 11">Polyol metabolism; myo-inositol degradation into D-glucuronate; D-glucuronate from myo-inositol: step 1/1.</text>
</comment>
<keyword evidence="6" id="KW-0060">Ascorbate biosynthesis</keyword>
<evidence type="ECO:0000256" key="4">
    <source>
        <dbReference type="ARBA" id="ARBA00011919"/>
    </source>
</evidence>
<dbReference type="GO" id="GO:0019310">
    <property type="term" value="P:inositol catabolic process"/>
    <property type="evidence" value="ECO:0007669"/>
    <property type="project" value="UniProtKB-UniRule"/>
</dbReference>
<protein>
    <recommendedName>
        <fullName evidence="4 11">Inositol oxygenase</fullName>
        <ecNumber evidence="4 11">1.13.99.1</ecNumber>
    </recommendedName>
    <alternativeName>
        <fullName evidence="11">Myo-inositol oxygenase</fullName>
    </alternativeName>
</protein>
<evidence type="ECO:0000256" key="7">
    <source>
        <dbReference type="ARBA" id="ARBA00022723"/>
    </source>
</evidence>
<evidence type="ECO:0000256" key="11">
    <source>
        <dbReference type="RuleBase" id="RU367039"/>
    </source>
</evidence>
<dbReference type="InterPro" id="IPR007828">
    <property type="entry name" value="Inositol_oxygenase"/>
</dbReference>
<dbReference type="EMBL" id="VEPZ02001038">
    <property type="protein sequence ID" value="KAE8699449.1"/>
    <property type="molecule type" value="Genomic_DNA"/>
</dbReference>
<dbReference type="UniPathway" id="UPA00111">
    <property type="reaction ID" value="UER00527"/>
</dbReference>
<dbReference type="Pfam" id="PF05153">
    <property type="entry name" value="MIOX"/>
    <property type="match status" value="1"/>
</dbReference>
<evidence type="ECO:0000256" key="6">
    <source>
        <dbReference type="ARBA" id="ARBA00022644"/>
    </source>
</evidence>
<evidence type="ECO:0000256" key="8">
    <source>
        <dbReference type="ARBA" id="ARBA00023002"/>
    </source>
</evidence>